<protein>
    <submittedName>
        <fullName evidence="1">Uncharacterized protein</fullName>
    </submittedName>
</protein>
<dbReference type="AlphaFoldDB" id="D8QST2"/>
<organism evidence="2">
    <name type="scientific">Selaginella moellendorffii</name>
    <name type="common">Spikemoss</name>
    <dbReference type="NCBI Taxonomy" id="88036"/>
    <lineage>
        <taxon>Eukaryota</taxon>
        <taxon>Viridiplantae</taxon>
        <taxon>Streptophyta</taxon>
        <taxon>Embryophyta</taxon>
        <taxon>Tracheophyta</taxon>
        <taxon>Lycopodiopsida</taxon>
        <taxon>Selaginellales</taxon>
        <taxon>Selaginellaceae</taxon>
        <taxon>Selaginella</taxon>
    </lineage>
</organism>
<dbReference type="InParanoid" id="D8QST2"/>
<reference evidence="1 2" key="1">
    <citation type="journal article" date="2011" name="Science">
        <title>The Selaginella genome identifies genetic changes associated with the evolution of vascular plants.</title>
        <authorList>
            <person name="Banks J.A."/>
            <person name="Nishiyama T."/>
            <person name="Hasebe M."/>
            <person name="Bowman J.L."/>
            <person name="Gribskov M."/>
            <person name="dePamphilis C."/>
            <person name="Albert V.A."/>
            <person name="Aono N."/>
            <person name="Aoyama T."/>
            <person name="Ambrose B.A."/>
            <person name="Ashton N.W."/>
            <person name="Axtell M.J."/>
            <person name="Barker E."/>
            <person name="Barker M.S."/>
            <person name="Bennetzen J.L."/>
            <person name="Bonawitz N.D."/>
            <person name="Chapple C."/>
            <person name="Cheng C."/>
            <person name="Correa L.G."/>
            <person name="Dacre M."/>
            <person name="DeBarry J."/>
            <person name="Dreyer I."/>
            <person name="Elias M."/>
            <person name="Engstrom E.M."/>
            <person name="Estelle M."/>
            <person name="Feng L."/>
            <person name="Finet C."/>
            <person name="Floyd S.K."/>
            <person name="Frommer W.B."/>
            <person name="Fujita T."/>
            <person name="Gramzow L."/>
            <person name="Gutensohn M."/>
            <person name="Harholt J."/>
            <person name="Hattori M."/>
            <person name="Heyl A."/>
            <person name="Hirai T."/>
            <person name="Hiwatashi Y."/>
            <person name="Ishikawa M."/>
            <person name="Iwata M."/>
            <person name="Karol K.G."/>
            <person name="Koehler B."/>
            <person name="Kolukisaoglu U."/>
            <person name="Kubo M."/>
            <person name="Kurata T."/>
            <person name="Lalonde S."/>
            <person name="Li K."/>
            <person name="Li Y."/>
            <person name="Litt A."/>
            <person name="Lyons E."/>
            <person name="Manning G."/>
            <person name="Maruyama T."/>
            <person name="Michael T.P."/>
            <person name="Mikami K."/>
            <person name="Miyazaki S."/>
            <person name="Morinaga S."/>
            <person name="Murata T."/>
            <person name="Mueller-Roeber B."/>
            <person name="Nelson D.R."/>
            <person name="Obara M."/>
            <person name="Oguri Y."/>
            <person name="Olmstead R.G."/>
            <person name="Onodera N."/>
            <person name="Petersen B.L."/>
            <person name="Pils B."/>
            <person name="Prigge M."/>
            <person name="Rensing S.A."/>
            <person name="Riano-Pachon D.M."/>
            <person name="Roberts A.W."/>
            <person name="Sato Y."/>
            <person name="Scheller H.V."/>
            <person name="Schulz B."/>
            <person name="Schulz C."/>
            <person name="Shakirov E.V."/>
            <person name="Shibagaki N."/>
            <person name="Shinohara N."/>
            <person name="Shippen D.E."/>
            <person name="Soerensen I."/>
            <person name="Sotooka R."/>
            <person name="Sugimoto N."/>
            <person name="Sugita M."/>
            <person name="Sumikawa N."/>
            <person name="Tanurdzic M."/>
            <person name="Theissen G."/>
            <person name="Ulvskov P."/>
            <person name="Wakazuki S."/>
            <person name="Weng J.K."/>
            <person name="Willats W.W."/>
            <person name="Wipf D."/>
            <person name="Wolf P.G."/>
            <person name="Yang L."/>
            <person name="Zimmer A.D."/>
            <person name="Zhu Q."/>
            <person name="Mitros T."/>
            <person name="Hellsten U."/>
            <person name="Loque D."/>
            <person name="Otillar R."/>
            <person name="Salamov A."/>
            <person name="Schmutz J."/>
            <person name="Shapiro H."/>
            <person name="Lindquist E."/>
            <person name="Lucas S."/>
            <person name="Rokhsar D."/>
            <person name="Grigoriev I.V."/>
        </authorList>
    </citation>
    <scope>NUCLEOTIDE SEQUENCE [LARGE SCALE GENOMIC DNA]</scope>
</reference>
<dbReference type="Proteomes" id="UP000001514">
    <property type="component" value="Unassembled WGS sequence"/>
</dbReference>
<dbReference type="InterPro" id="IPR012334">
    <property type="entry name" value="Pectin_lyas_fold"/>
</dbReference>
<keyword evidence="2" id="KW-1185">Reference proteome</keyword>
<gene>
    <name evidence="1" type="ORF">SELMODRAFT_438020</name>
</gene>
<dbReference type="Gene3D" id="2.160.20.10">
    <property type="entry name" value="Single-stranded right-handed beta-helix, Pectin lyase-like"/>
    <property type="match status" value="1"/>
</dbReference>
<dbReference type="SUPFAM" id="SSF51126">
    <property type="entry name" value="Pectin lyase-like"/>
    <property type="match status" value="1"/>
</dbReference>
<dbReference type="KEGG" id="smo:SELMODRAFT_438020"/>
<dbReference type="HOGENOM" id="CLU_597721_0_0_1"/>
<dbReference type="EMBL" id="GL377566">
    <property type="protein sequence ID" value="EFJ36991.1"/>
    <property type="molecule type" value="Genomic_DNA"/>
</dbReference>
<dbReference type="Gramene" id="EFJ36991">
    <property type="protein sequence ID" value="EFJ36991"/>
    <property type="gene ID" value="SELMODRAFT_438020"/>
</dbReference>
<name>D8QST2_SELML</name>
<sequence length="458" mass="50133">MARARYRGLRPIFSSIRASRAKAPLLIHSRGGHSGGGEPWQESVYVDRDPSPVRRLERVLREHKICKAAPSWLPFVPGSCYWVPSKDLALLPGDAYGFVKSLGASEACDMVKRLRLNDSPRLPAEKGSQAPQLVIHSVSITMDGLLLGGSWAWNPGPGRCWVDLDGSRAPKDSPHSGALNVADAELTEVMENITSLVEAERNQSVIVVPGDGSRNFSSIAKAVDSILEQNQQRVIVCIKAGVYSFSRHAGITIWSVPRRSSFGPGTSAAVRWLRLSARCSGTRHHHKETNCEWIYDPGLEAMRRFNPELLLLDEEGLQIHPWSSRVLELLNHDEDSHFNSTNFFEPHQVANILCTLDSSVDVHHGETGEAAGVETVAQGSKEYGRLPAGMPAEVIIATLVIWCAHRQVTSRGGQGRATGCCSRLQIYGGQQSSDDGRVAIAAHHRGEVEIFVLSARRA</sequence>
<proteinExistence type="predicted"/>
<dbReference type="InterPro" id="IPR011050">
    <property type="entry name" value="Pectin_lyase_fold/virulence"/>
</dbReference>
<evidence type="ECO:0000313" key="2">
    <source>
        <dbReference type="Proteomes" id="UP000001514"/>
    </source>
</evidence>
<evidence type="ECO:0000313" key="1">
    <source>
        <dbReference type="EMBL" id="EFJ36991.1"/>
    </source>
</evidence>
<accession>D8QST2</accession>